<keyword evidence="1" id="KW-0472">Membrane</keyword>
<feature type="transmembrane region" description="Helical" evidence="1">
    <location>
        <begin position="261"/>
        <end position="279"/>
    </location>
</feature>
<evidence type="ECO:0000313" key="4">
    <source>
        <dbReference type="Proteomes" id="UP000800200"/>
    </source>
</evidence>
<feature type="transmembrane region" description="Helical" evidence="1">
    <location>
        <begin position="231"/>
        <end position="254"/>
    </location>
</feature>
<dbReference type="OrthoDB" id="3795611at2759"/>
<keyword evidence="4" id="KW-1185">Reference proteome</keyword>
<gene>
    <name evidence="3" type="ORF">K469DRAFT_685541</name>
</gene>
<reference evidence="3" key="1">
    <citation type="journal article" date="2020" name="Stud. Mycol.">
        <title>101 Dothideomycetes genomes: a test case for predicting lifestyles and emergence of pathogens.</title>
        <authorList>
            <person name="Haridas S."/>
            <person name="Albert R."/>
            <person name="Binder M."/>
            <person name="Bloem J."/>
            <person name="Labutti K."/>
            <person name="Salamov A."/>
            <person name="Andreopoulos B."/>
            <person name="Baker S."/>
            <person name="Barry K."/>
            <person name="Bills G."/>
            <person name="Bluhm B."/>
            <person name="Cannon C."/>
            <person name="Castanera R."/>
            <person name="Culley D."/>
            <person name="Daum C."/>
            <person name="Ezra D."/>
            <person name="Gonzalez J."/>
            <person name="Henrissat B."/>
            <person name="Kuo A."/>
            <person name="Liang C."/>
            <person name="Lipzen A."/>
            <person name="Lutzoni F."/>
            <person name="Magnuson J."/>
            <person name="Mondo S."/>
            <person name="Nolan M."/>
            <person name="Ohm R."/>
            <person name="Pangilinan J."/>
            <person name="Park H.-J."/>
            <person name="Ramirez L."/>
            <person name="Alfaro M."/>
            <person name="Sun H."/>
            <person name="Tritt A."/>
            <person name="Yoshinaga Y."/>
            <person name="Zwiers L.-H."/>
            <person name="Turgeon B."/>
            <person name="Goodwin S."/>
            <person name="Spatafora J."/>
            <person name="Crous P."/>
            <person name="Grigoriev I."/>
        </authorList>
    </citation>
    <scope>NUCLEOTIDE SEQUENCE</scope>
    <source>
        <strain evidence="3">CBS 207.26</strain>
    </source>
</reference>
<evidence type="ECO:0000313" key="3">
    <source>
        <dbReference type="EMBL" id="KAF2187650.1"/>
    </source>
</evidence>
<protein>
    <recommendedName>
        <fullName evidence="2">DUF6594 domain-containing protein</fullName>
    </recommendedName>
</protein>
<keyword evidence="1" id="KW-0812">Transmembrane</keyword>
<name>A0A6A6EBY9_9PEZI</name>
<accession>A0A6A6EBY9</accession>
<evidence type="ECO:0000256" key="1">
    <source>
        <dbReference type="SAM" id="Phobius"/>
    </source>
</evidence>
<dbReference type="Pfam" id="PF20237">
    <property type="entry name" value="DUF6594"/>
    <property type="match status" value="1"/>
</dbReference>
<dbReference type="AlphaFoldDB" id="A0A6A6EBY9"/>
<sequence length="291" mass="32095">MATNQLATLASQIPLAGFRLSGSTGDLLKALQEHEDLFNSIAAHPQAGIYQRFGKERALRLSYVENEVRQRHDEVKELLRDVHEGRKEAETEETRADLAKRMGALIEILDLHSRAFEQDCRMSQSTTPSPLFMDFYRAHLQRGGDDARAPNGELISFYDSKGAPISHEFTALDNPDLDPMQSFLVNRLMNPFLDYVRAPVQKLLKKIARGQKGADEAARWQGTSGRIISAIAKAVTCMLATLSLAAAIGILYSINSLEGRLVVMTLFGLGFSSSVNFLGQDAIPIYALNAA</sequence>
<feature type="domain" description="DUF6594" evidence="2">
    <location>
        <begin position="40"/>
        <end position="280"/>
    </location>
</feature>
<proteinExistence type="predicted"/>
<keyword evidence="1" id="KW-1133">Transmembrane helix</keyword>
<dbReference type="InterPro" id="IPR046529">
    <property type="entry name" value="DUF6594"/>
</dbReference>
<dbReference type="EMBL" id="ML994626">
    <property type="protein sequence ID" value="KAF2187650.1"/>
    <property type="molecule type" value="Genomic_DNA"/>
</dbReference>
<organism evidence="3 4">
    <name type="scientific">Zopfia rhizophila CBS 207.26</name>
    <dbReference type="NCBI Taxonomy" id="1314779"/>
    <lineage>
        <taxon>Eukaryota</taxon>
        <taxon>Fungi</taxon>
        <taxon>Dikarya</taxon>
        <taxon>Ascomycota</taxon>
        <taxon>Pezizomycotina</taxon>
        <taxon>Dothideomycetes</taxon>
        <taxon>Dothideomycetes incertae sedis</taxon>
        <taxon>Zopfiaceae</taxon>
        <taxon>Zopfia</taxon>
    </lineage>
</organism>
<dbReference type="Proteomes" id="UP000800200">
    <property type="component" value="Unassembled WGS sequence"/>
</dbReference>
<evidence type="ECO:0000259" key="2">
    <source>
        <dbReference type="Pfam" id="PF20237"/>
    </source>
</evidence>